<dbReference type="PANTHER" id="PTHR30327:SF1">
    <property type="entry name" value="UPF0301 PROTEIN YQGE"/>
    <property type="match status" value="1"/>
</dbReference>
<dbReference type="InterPro" id="IPR003774">
    <property type="entry name" value="AlgH-like"/>
</dbReference>
<dbReference type="Pfam" id="PF02622">
    <property type="entry name" value="DUF179"/>
    <property type="match status" value="1"/>
</dbReference>
<dbReference type="RefSeq" id="WP_187784798.1">
    <property type="nucleotide sequence ID" value="NZ_JACTVA010000020.1"/>
</dbReference>
<sequence>MPKRARDHEFTDARLTASQDGPGDDSRPITAREAPPVQQEGYLGGQLLVAMPGLNDPRFTRAVICVCAHSPDGAMGIVLNKPLETLSFEDLLKQLEVEPVPPQRQIRLLTGGPVEGGRGFVLHTADWESDASLKVAGNLALTASVDILKAIAGGGGPRQGLLALGYAGWGPGQLEEEIQRNAWLNVTPDEGLLFEGEAESKWRQALAKLRIDPLLLSASAGHA</sequence>
<comment type="similarity">
    <text evidence="1 2">Belongs to the UPF0301 (AlgH) family.</text>
</comment>
<evidence type="ECO:0000256" key="2">
    <source>
        <dbReference type="HAMAP-Rule" id="MF_00758"/>
    </source>
</evidence>
<name>A0ABR7RM58_9PROT</name>
<feature type="compositionally biased region" description="Basic and acidic residues" evidence="3">
    <location>
        <begin position="1"/>
        <end position="12"/>
    </location>
</feature>
<dbReference type="Proteomes" id="UP000626026">
    <property type="component" value="Unassembled WGS sequence"/>
</dbReference>
<keyword evidence="5" id="KW-1185">Reference proteome</keyword>
<dbReference type="Gene3D" id="3.40.1740.10">
    <property type="entry name" value="VC0467-like"/>
    <property type="match status" value="1"/>
</dbReference>
<dbReference type="SUPFAM" id="SSF143456">
    <property type="entry name" value="VC0467-like"/>
    <property type="match status" value="1"/>
</dbReference>
<feature type="region of interest" description="Disordered" evidence="3">
    <location>
        <begin position="1"/>
        <end position="36"/>
    </location>
</feature>
<comment type="caution">
    <text evidence="4">The sequence shown here is derived from an EMBL/GenBank/DDBJ whole genome shotgun (WGS) entry which is preliminary data.</text>
</comment>
<dbReference type="EMBL" id="JACTVA010000020">
    <property type="protein sequence ID" value="MBC9207629.1"/>
    <property type="molecule type" value="Genomic_DNA"/>
</dbReference>
<protein>
    <recommendedName>
        <fullName evidence="2">UPF0301 protein IBL26_12365</fullName>
    </recommendedName>
</protein>
<evidence type="ECO:0000313" key="4">
    <source>
        <dbReference type="EMBL" id="MBC9207629.1"/>
    </source>
</evidence>
<dbReference type="NCBIfam" id="NF001268">
    <property type="entry name" value="PRK00228.1-4"/>
    <property type="match status" value="1"/>
</dbReference>
<evidence type="ECO:0000256" key="3">
    <source>
        <dbReference type="SAM" id="MobiDB-lite"/>
    </source>
</evidence>
<proteinExistence type="inferred from homology"/>
<evidence type="ECO:0000256" key="1">
    <source>
        <dbReference type="ARBA" id="ARBA00009600"/>
    </source>
</evidence>
<dbReference type="HAMAP" id="MF_00758">
    <property type="entry name" value="UPF0301"/>
    <property type="match status" value="1"/>
</dbReference>
<evidence type="ECO:0000313" key="5">
    <source>
        <dbReference type="Proteomes" id="UP000626026"/>
    </source>
</evidence>
<dbReference type="PANTHER" id="PTHR30327">
    <property type="entry name" value="UNCHARACTERIZED PROTEIN YQGE"/>
    <property type="match status" value="1"/>
</dbReference>
<organism evidence="4 5">
    <name type="scientific">Teichococcus aerophilus</name>
    <dbReference type="NCBI Taxonomy" id="1224513"/>
    <lineage>
        <taxon>Bacteria</taxon>
        <taxon>Pseudomonadati</taxon>
        <taxon>Pseudomonadota</taxon>
        <taxon>Alphaproteobacteria</taxon>
        <taxon>Acetobacterales</taxon>
        <taxon>Roseomonadaceae</taxon>
        <taxon>Roseomonas</taxon>
    </lineage>
</organism>
<accession>A0ABR7RM58</accession>
<reference evidence="4 5" key="1">
    <citation type="journal article" date="2013" name="Int. J. Syst. Evol. Microbiol.">
        <title>Roseomonas aerophila sp. nov., isolated from air.</title>
        <authorList>
            <person name="Kim S.J."/>
            <person name="Weon H.Y."/>
            <person name="Ahn J.H."/>
            <person name="Hong S.B."/>
            <person name="Seok S.J."/>
            <person name="Whang K.S."/>
            <person name="Kwon S.W."/>
        </authorList>
    </citation>
    <scope>NUCLEOTIDE SEQUENCE [LARGE SCALE GENOMIC DNA]</scope>
    <source>
        <strain evidence="4 5">NBRC 108923</strain>
    </source>
</reference>
<gene>
    <name evidence="4" type="ORF">IBL26_12365</name>
</gene>